<dbReference type="SMART" id="SM00065">
    <property type="entry name" value="GAF"/>
    <property type="match status" value="1"/>
</dbReference>
<dbReference type="Gene3D" id="1.10.287.130">
    <property type="match status" value="1"/>
</dbReference>
<evidence type="ECO:0000256" key="1">
    <source>
        <dbReference type="ARBA" id="ARBA00000085"/>
    </source>
</evidence>
<comment type="caution">
    <text evidence="7">The sequence shown here is derived from an EMBL/GenBank/DDBJ whole genome shotgun (WGS) entry which is preliminary data.</text>
</comment>
<dbReference type="InterPro" id="IPR029016">
    <property type="entry name" value="GAF-like_dom_sf"/>
</dbReference>
<reference evidence="7 8" key="1">
    <citation type="submission" date="2020-08" db="EMBL/GenBank/DDBJ databases">
        <title>Genomic Encyclopedia of Type Strains, Phase IV (KMG-IV): sequencing the most valuable type-strain genomes for metagenomic binning, comparative biology and taxonomic classification.</title>
        <authorList>
            <person name="Goeker M."/>
        </authorList>
    </citation>
    <scope>NUCLEOTIDE SEQUENCE [LARGE SCALE GENOMIC DNA]</scope>
    <source>
        <strain evidence="7 8">DSM 29854</strain>
    </source>
</reference>
<evidence type="ECO:0000313" key="7">
    <source>
        <dbReference type="EMBL" id="MBA9079465.1"/>
    </source>
</evidence>
<dbReference type="GO" id="GO:0000155">
    <property type="term" value="F:phosphorelay sensor kinase activity"/>
    <property type="evidence" value="ECO:0007669"/>
    <property type="project" value="InterPro"/>
</dbReference>
<evidence type="ECO:0000313" key="8">
    <source>
        <dbReference type="Proteomes" id="UP000563094"/>
    </source>
</evidence>
<evidence type="ECO:0000256" key="3">
    <source>
        <dbReference type="ARBA" id="ARBA00022679"/>
    </source>
</evidence>
<feature type="coiled-coil region" evidence="5">
    <location>
        <begin position="152"/>
        <end position="189"/>
    </location>
</feature>
<dbReference type="PROSITE" id="PS50109">
    <property type="entry name" value="HIS_KIN"/>
    <property type="match status" value="1"/>
</dbReference>
<dbReference type="InterPro" id="IPR005467">
    <property type="entry name" value="His_kinase_dom"/>
</dbReference>
<dbReference type="SUPFAM" id="SSF55781">
    <property type="entry name" value="GAF domain-like"/>
    <property type="match status" value="1"/>
</dbReference>
<dbReference type="Pfam" id="PF01590">
    <property type="entry name" value="GAF"/>
    <property type="match status" value="1"/>
</dbReference>
<dbReference type="EMBL" id="JACJIQ010000022">
    <property type="protein sequence ID" value="MBA9079465.1"/>
    <property type="molecule type" value="Genomic_DNA"/>
</dbReference>
<dbReference type="CDD" id="cd00082">
    <property type="entry name" value="HisKA"/>
    <property type="match status" value="1"/>
</dbReference>
<protein>
    <recommendedName>
        <fullName evidence="2">histidine kinase</fullName>
        <ecNumber evidence="2">2.7.13.3</ecNumber>
    </recommendedName>
</protein>
<dbReference type="Gene3D" id="3.30.450.40">
    <property type="match status" value="1"/>
</dbReference>
<dbReference type="GO" id="GO:0030295">
    <property type="term" value="F:protein kinase activator activity"/>
    <property type="evidence" value="ECO:0007669"/>
    <property type="project" value="TreeGrafter"/>
</dbReference>
<dbReference type="PANTHER" id="PTHR42878">
    <property type="entry name" value="TWO-COMPONENT HISTIDINE KINASE"/>
    <property type="match status" value="1"/>
</dbReference>
<dbReference type="Gene3D" id="3.30.565.10">
    <property type="entry name" value="Histidine kinase-like ATPase, C-terminal domain"/>
    <property type="match status" value="1"/>
</dbReference>
<proteinExistence type="predicted"/>
<dbReference type="InterPro" id="IPR003018">
    <property type="entry name" value="GAF"/>
</dbReference>
<evidence type="ECO:0000256" key="4">
    <source>
        <dbReference type="ARBA" id="ARBA00022777"/>
    </source>
</evidence>
<keyword evidence="4 7" id="KW-0418">Kinase</keyword>
<evidence type="ECO:0000259" key="6">
    <source>
        <dbReference type="PROSITE" id="PS50109"/>
    </source>
</evidence>
<dbReference type="InterPro" id="IPR050351">
    <property type="entry name" value="BphY/WalK/GraS-like"/>
</dbReference>
<keyword evidence="8" id="KW-1185">Reference proteome</keyword>
<dbReference type="SMART" id="SM00388">
    <property type="entry name" value="HisKA"/>
    <property type="match status" value="1"/>
</dbReference>
<dbReference type="InterPro" id="IPR036097">
    <property type="entry name" value="HisK_dim/P_sf"/>
</dbReference>
<dbReference type="SUPFAM" id="SSF47384">
    <property type="entry name" value="Homodimeric domain of signal transducing histidine kinase"/>
    <property type="match status" value="1"/>
</dbReference>
<keyword evidence="5" id="KW-0175">Coiled coil</keyword>
<dbReference type="EC" id="2.7.13.3" evidence="2"/>
<gene>
    <name evidence="7" type="ORF">FHS90_004201</name>
</gene>
<dbReference type="Pfam" id="PF00512">
    <property type="entry name" value="HisKA"/>
    <property type="match status" value="1"/>
</dbReference>
<dbReference type="SUPFAM" id="SSF55874">
    <property type="entry name" value="ATPase domain of HSP90 chaperone/DNA topoisomerase II/histidine kinase"/>
    <property type="match status" value="1"/>
</dbReference>
<sequence>MQNQGNERLFELEDERLRVLYDYQILDTAPEEKYNALLNLAVSIFRVPIATIAFIDRDRTWFKARVGVPVPEIERANTLCHLTIQSDSILEIPDIAATEYFTTIPMTAQMGVRFYAAAPIVNAYGIRLGNICLFSDEPRQLTPQERQMLHTLAQQVMALVELDAQKRKLEAENQKAAASAQRLAAYKAELNQLSYTLSHELKTPLRAIHNLAEWISEDLAEESHEQVRQNLALLRGRAQRLENLFNGLITYSRAREVTAPLETVATSLMLQQLCDTLREDHLVTVTLATDLPVIRTERPVLETIFSQLLENAILHNPGRAVEIEVGWRQQTPFLLEFYVQDNGVGIAPVFHEKIFGMFKTLSSKHEQERNGVGLAYIKKLLNERQATIWVDSIPEQGCRFSFTWPC</sequence>
<dbReference type="Pfam" id="PF02518">
    <property type="entry name" value="HATPase_c"/>
    <property type="match status" value="1"/>
</dbReference>
<dbReference type="SMART" id="SM00387">
    <property type="entry name" value="HATPase_c"/>
    <property type="match status" value="1"/>
</dbReference>
<dbReference type="InterPro" id="IPR003594">
    <property type="entry name" value="HATPase_dom"/>
</dbReference>
<dbReference type="RefSeq" id="WP_182514346.1">
    <property type="nucleotide sequence ID" value="NZ_JACJIQ010000022.1"/>
</dbReference>
<feature type="domain" description="Histidine kinase" evidence="6">
    <location>
        <begin position="196"/>
        <end position="406"/>
    </location>
</feature>
<evidence type="ECO:0000256" key="2">
    <source>
        <dbReference type="ARBA" id="ARBA00012438"/>
    </source>
</evidence>
<dbReference type="GO" id="GO:0007234">
    <property type="term" value="P:osmosensory signaling via phosphorelay pathway"/>
    <property type="evidence" value="ECO:0007669"/>
    <property type="project" value="TreeGrafter"/>
</dbReference>
<dbReference type="GO" id="GO:0000156">
    <property type="term" value="F:phosphorelay response regulator activity"/>
    <property type="evidence" value="ECO:0007669"/>
    <property type="project" value="TreeGrafter"/>
</dbReference>
<comment type="catalytic activity">
    <reaction evidence="1">
        <text>ATP + protein L-histidine = ADP + protein N-phospho-L-histidine.</text>
        <dbReference type="EC" id="2.7.13.3"/>
    </reaction>
</comment>
<keyword evidence="3" id="KW-0808">Transferase</keyword>
<dbReference type="InterPro" id="IPR036890">
    <property type="entry name" value="HATPase_C_sf"/>
</dbReference>
<evidence type="ECO:0000256" key="5">
    <source>
        <dbReference type="SAM" id="Coils"/>
    </source>
</evidence>
<dbReference type="InterPro" id="IPR003661">
    <property type="entry name" value="HisK_dim/P_dom"/>
</dbReference>
<dbReference type="AlphaFoldDB" id="A0A839GVG1"/>
<accession>A0A839GVG1</accession>
<dbReference type="Proteomes" id="UP000563094">
    <property type="component" value="Unassembled WGS sequence"/>
</dbReference>
<organism evidence="7 8">
    <name type="scientific">Rufibacter quisquiliarum</name>
    <dbReference type="NCBI Taxonomy" id="1549639"/>
    <lineage>
        <taxon>Bacteria</taxon>
        <taxon>Pseudomonadati</taxon>
        <taxon>Bacteroidota</taxon>
        <taxon>Cytophagia</taxon>
        <taxon>Cytophagales</taxon>
        <taxon>Hymenobacteraceae</taxon>
        <taxon>Rufibacter</taxon>
    </lineage>
</organism>
<dbReference type="PANTHER" id="PTHR42878:SF15">
    <property type="entry name" value="BACTERIOPHYTOCHROME"/>
    <property type="match status" value="1"/>
</dbReference>
<name>A0A839GVG1_9BACT</name>